<evidence type="ECO:0000256" key="1">
    <source>
        <dbReference type="ARBA" id="ARBA00022729"/>
    </source>
</evidence>
<evidence type="ECO:0000313" key="3">
    <source>
        <dbReference type="EMBL" id="MBO1268983.1"/>
    </source>
</evidence>
<keyword evidence="1 2" id="KW-0732">Signal</keyword>
<reference evidence="3" key="1">
    <citation type="submission" date="2021-03" db="EMBL/GenBank/DDBJ databases">
        <title>A new species, PO-11, isolated from a karst cave deposit.</title>
        <authorList>
            <person name="Zhaoxiaoyong W."/>
        </authorList>
    </citation>
    <scope>NUCLEOTIDE SEQUENCE</scope>
    <source>
        <strain evidence="3">PO-11</strain>
    </source>
</reference>
<keyword evidence="4" id="KW-1185">Reference proteome</keyword>
<dbReference type="Proteomes" id="UP000664164">
    <property type="component" value="Unassembled WGS sequence"/>
</dbReference>
<dbReference type="EMBL" id="JAFNLL010000032">
    <property type="protein sequence ID" value="MBO1268983.1"/>
    <property type="molecule type" value="Genomic_DNA"/>
</dbReference>
<evidence type="ECO:0000256" key="2">
    <source>
        <dbReference type="SAM" id="SignalP"/>
    </source>
</evidence>
<evidence type="ECO:0000313" key="4">
    <source>
        <dbReference type="Proteomes" id="UP000664164"/>
    </source>
</evidence>
<protein>
    <submittedName>
        <fullName evidence="3">Uncharacterized protein</fullName>
    </submittedName>
</protein>
<gene>
    <name evidence="3" type="ORF">J1902_13570</name>
</gene>
<sequence>MKTPVLVAAGIGAVALSAAVFLAPGASASDPETSSTLPQFRVENVKVLDRHIVDTTFSNPLKATDLSLQVFHAPHWDHDTPHSHDATSVTLTNGGRTAHVTLGRALHSENPPCDTDEPRCSKDKLDWVIKDVTDIYGQKISNSSWEVWAVGSRD</sequence>
<proteinExistence type="predicted"/>
<dbReference type="Gene3D" id="2.60.40.1220">
    <property type="match status" value="1"/>
</dbReference>
<organism evidence="3 4">
    <name type="scientific">Arthrobacter cavernae</name>
    <dbReference type="NCBI Taxonomy" id="2817681"/>
    <lineage>
        <taxon>Bacteria</taxon>
        <taxon>Bacillati</taxon>
        <taxon>Actinomycetota</taxon>
        <taxon>Actinomycetes</taxon>
        <taxon>Micrococcales</taxon>
        <taxon>Micrococcaceae</taxon>
        <taxon>Arthrobacter</taxon>
    </lineage>
</organism>
<accession>A0A939HIQ2</accession>
<dbReference type="RefSeq" id="WP_207616843.1">
    <property type="nucleotide sequence ID" value="NZ_JAFNLL010000032.1"/>
</dbReference>
<dbReference type="AlphaFoldDB" id="A0A939HIQ2"/>
<feature type="signal peptide" evidence="2">
    <location>
        <begin position="1"/>
        <end position="28"/>
    </location>
</feature>
<dbReference type="InterPro" id="IPR014755">
    <property type="entry name" value="Cu-Rt/internalin_Ig-like"/>
</dbReference>
<name>A0A939HIQ2_9MICC</name>
<comment type="caution">
    <text evidence="3">The sequence shown here is derived from an EMBL/GenBank/DDBJ whole genome shotgun (WGS) entry which is preliminary data.</text>
</comment>
<feature type="chain" id="PRO_5036991444" evidence="2">
    <location>
        <begin position="29"/>
        <end position="154"/>
    </location>
</feature>